<organism evidence="1 2">
    <name type="scientific">Catharanthus roseus</name>
    <name type="common">Madagascar periwinkle</name>
    <name type="synonym">Vinca rosea</name>
    <dbReference type="NCBI Taxonomy" id="4058"/>
    <lineage>
        <taxon>Eukaryota</taxon>
        <taxon>Viridiplantae</taxon>
        <taxon>Streptophyta</taxon>
        <taxon>Embryophyta</taxon>
        <taxon>Tracheophyta</taxon>
        <taxon>Spermatophyta</taxon>
        <taxon>Magnoliopsida</taxon>
        <taxon>eudicotyledons</taxon>
        <taxon>Gunneridae</taxon>
        <taxon>Pentapetalae</taxon>
        <taxon>asterids</taxon>
        <taxon>lamiids</taxon>
        <taxon>Gentianales</taxon>
        <taxon>Apocynaceae</taxon>
        <taxon>Rauvolfioideae</taxon>
        <taxon>Vinceae</taxon>
        <taxon>Catharanthinae</taxon>
        <taxon>Catharanthus</taxon>
    </lineage>
</organism>
<dbReference type="EMBL" id="CM044704">
    <property type="protein sequence ID" value="KAI5668855.1"/>
    <property type="molecule type" value="Genomic_DNA"/>
</dbReference>
<gene>
    <name evidence="1" type="ORF">M9H77_18708</name>
</gene>
<accession>A0ACC0B876</accession>
<keyword evidence="2" id="KW-1185">Reference proteome</keyword>
<name>A0ACC0B876_CATRO</name>
<proteinExistence type="predicted"/>
<reference evidence="2" key="1">
    <citation type="journal article" date="2023" name="Nat. Plants">
        <title>Single-cell RNA sequencing provides a high-resolution roadmap for understanding the multicellular compartmentation of specialized metabolism.</title>
        <authorList>
            <person name="Sun S."/>
            <person name="Shen X."/>
            <person name="Li Y."/>
            <person name="Li Y."/>
            <person name="Wang S."/>
            <person name="Li R."/>
            <person name="Zhang H."/>
            <person name="Shen G."/>
            <person name="Guo B."/>
            <person name="Wei J."/>
            <person name="Xu J."/>
            <person name="St-Pierre B."/>
            <person name="Chen S."/>
            <person name="Sun C."/>
        </authorList>
    </citation>
    <scope>NUCLEOTIDE SEQUENCE [LARGE SCALE GENOMIC DNA]</scope>
</reference>
<evidence type="ECO:0000313" key="2">
    <source>
        <dbReference type="Proteomes" id="UP001060085"/>
    </source>
</evidence>
<protein>
    <submittedName>
        <fullName evidence="1">Uncharacterized protein</fullName>
    </submittedName>
</protein>
<comment type="caution">
    <text evidence="1">The sequence shown here is derived from an EMBL/GenBank/DDBJ whole genome shotgun (WGS) entry which is preliminary data.</text>
</comment>
<evidence type="ECO:0000313" key="1">
    <source>
        <dbReference type="EMBL" id="KAI5668855.1"/>
    </source>
</evidence>
<sequence>MVMKLFVIFLLKHAVIPYLKFSHYTANQAMLEVFKAMTLYMTTNASYHYSIGPPSTDSQTYMREVVTRVRLDPWITNRIDSEFDLKLDPKIFKDTCARADHNQAEFLEQFTEATAMFNLLEASSAQPEKYLVE</sequence>
<dbReference type="Proteomes" id="UP001060085">
    <property type="component" value="Linkage Group LG04"/>
</dbReference>